<dbReference type="Pfam" id="PF00376">
    <property type="entry name" value="MerR"/>
    <property type="match status" value="1"/>
</dbReference>
<feature type="region of interest" description="Disordered" evidence="1">
    <location>
        <begin position="270"/>
        <end position="291"/>
    </location>
</feature>
<reference evidence="3 4" key="1">
    <citation type="journal article" date="2010" name="Stand. Genomic Sci.">
        <title>Complete genome sequence of Conexibacter woesei type strain (ID131577).</title>
        <authorList>
            <person name="Pukall R."/>
            <person name="Lapidus A."/>
            <person name="Glavina Del Rio T."/>
            <person name="Copeland A."/>
            <person name="Tice H."/>
            <person name="Cheng J.-F."/>
            <person name="Lucas S."/>
            <person name="Chen F."/>
            <person name="Nolan M."/>
            <person name="Bruce D."/>
            <person name="Goodwin L."/>
            <person name="Pitluck S."/>
            <person name="Mavromatis K."/>
            <person name="Ivanova N."/>
            <person name="Ovchinnikova G."/>
            <person name="Pati A."/>
            <person name="Chen A."/>
            <person name="Palaniappan K."/>
            <person name="Land M."/>
            <person name="Hauser L."/>
            <person name="Chang Y.-J."/>
            <person name="Jeffries C.D."/>
            <person name="Chain P."/>
            <person name="Meincke L."/>
            <person name="Sims D."/>
            <person name="Brettin T."/>
            <person name="Detter J.C."/>
            <person name="Rohde M."/>
            <person name="Goeker M."/>
            <person name="Bristow J."/>
            <person name="Eisen J.A."/>
            <person name="Markowitz V."/>
            <person name="Kyrpides N.C."/>
            <person name="Klenk H.-P."/>
            <person name="Hugenholtz P."/>
        </authorList>
    </citation>
    <scope>NUCLEOTIDE SEQUENCE [LARGE SCALE GENOMIC DNA]</scope>
    <source>
        <strain evidence="4">DSM 14684 / CIP 108061 / JCM 11494 / NBRC 100937 / ID131577</strain>
    </source>
</reference>
<reference evidence="4" key="2">
    <citation type="submission" date="2010-01" db="EMBL/GenBank/DDBJ databases">
        <title>The complete genome of Conexibacter woesei DSM 14684.</title>
        <authorList>
            <consortium name="US DOE Joint Genome Institute (JGI-PGF)"/>
            <person name="Lucas S."/>
            <person name="Copeland A."/>
            <person name="Lapidus A."/>
            <person name="Glavina del Rio T."/>
            <person name="Dalin E."/>
            <person name="Tice H."/>
            <person name="Bruce D."/>
            <person name="Goodwin L."/>
            <person name="Pitluck S."/>
            <person name="Kyrpides N."/>
            <person name="Mavromatis K."/>
            <person name="Ivanova N."/>
            <person name="Mikhailova N."/>
            <person name="Chertkov O."/>
            <person name="Brettin T."/>
            <person name="Detter J.C."/>
            <person name="Han C."/>
            <person name="Larimer F."/>
            <person name="Land M."/>
            <person name="Hauser L."/>
            <person name="Markowitz V."/>
            <person name="Cheng J.-F."/>
            <person name="Hugenholtz P."/>
            <person name="Woyke T."/>
            <person name="Wu D."/>
            <person name="Pukall R."/>
            <person name="Steenblock K."/>
            <person name="Schneider S."/>
            <person name="Klenk H.-P."/>
            <person name="Eisen J.A."/>
        </authorList>
    </citation>
    <scope>NUCLEOTIDE SEQUENCE [LARGE SCALE GENOMIC DNA]</scope>
    <source>
        <strain evidence="4">DSM 14684 / CIP 108061 / JCM 11494 / NBRC 100937 / ID131577</strain>
    </source>
</reference>
<dbReference type="KEGG" id="cwo:Cwoe_1373"/>
<evidence type="ECO:0000256" key="1">
    <source>
        <dbReference type="SAM" id="MobiDB-lite"/>
    </source>
</evidence>
<evidence type="ECO:0000259" key="2">
    <source>
        <dbReference type="PROSITE" id="PS50937"/>
    </source>
</evidence>
<sequence length="291" mass="31517">MEHLKVREAAKRLNVSPSTLRAWEQRFGFPRPDRSPGGHRLYRHADIVALRDALEQGLSISSAISRVRRGDTWDAASLVGPLCAFDPDRAARVAEGALAVRSLERAVDEVLLPALADVGARHGDDSAEWAFAAGWVADWLRWTRRLATQDARPIRLLVGDATAHELDVDAVHLHALQLFCTRAGAQCLTVPVRVTRGLASAVHAFAPSLIVLAGDGAADDDVARFAYVARAAVPRPIALYRRRTRSRSPAAYPLAPSPLAAHRQLLQLARGEQPEPWPAPARGELPPAVGG</sequence>
<dbReference type="PROSITE" id="PS50937">
    <property type="entry name" value="HTH_MERR_2"/>
    <property type="match status" value="1"/>
</dbReference>
<dbReference type="Gene3D" id="1.10.1660.10">
    <property type="match status" value="1"/>
</dbReference>
<dbReference type="STRING" id="469383.Cwoe_1373"/>
<dbReference type="OrthoDB" id="9800334at2"/>
<dbReference type="EMBL" id="CP001854">
    <property type="protein sequence ID" value="ADB49802.1"/>
    <property type="molecule type" value="Genomic_DNA"/>
</dbReference>
<name>D3EYS8_CONWI</name>
<accession>D3EYS8</accession>
<dbReference type="SUPFAM" id="SSF46955">
    <property type="entry name" value="Putative DNA-binding domain"/>
    <property type="match status" value="1"/>
</dbReference>
<dbReference type="GO" id="GO:0006355">
    <property type="term" value="P:regulation of DNA-templated transcription"/>
    <property type="evidence" value="ECO:0007669"/>
    <property type="project" value="InterPro"/>
</dbReference>
<dbReference type="RefSeq" id="WP_012932853.1">
    <property type="nucleotide sequence ID" value="NC_013739.1"/>
</dbReference>
<organism evidence="3 4">
    <name type="scientific">Conexibacter woesei (strain DSM 14684 / CCUG 47730 / CIP 108061 / JCM 11494 / NBRC 100937 / ID131577)</name>
    <dbReference type="NCBI Taxonomy" id="469383"/>
    <lineage>
        <taxon>Bacteria</taxon>
        <taxon>Bacillati</taxon>
        <taxon>Actinomycetota</taxon>
        <taxon>Thermoleophilia</taxon>
        <taxon>Solirubrobacterales</taxon>
        <taxon>Conexibacteraceae</taxon>
        <taxon>Conexibacter</taxon>
    </lineage>
</organism>
<feature type="domain" description="HTH merR-type" evidence="2">
    <location>
        <begin position="3"/>
        <end position="51"/>
    </location>
</feature>
<dbReference type="InterPro" id="IPR000551">
    <property type="entry name" value="MerR-type_HTH_dom"/>
</dbReference>
<dbReference type="eggNOG" id="COG0789">
    <property type="taxonomic scope" value="Bacteria"/>
</dbReference>
<gene>
    <name evidence="3" type="ordered locus">Cwoe_1373</name>
</gene>
<dbReference type="AlphaFoldDB" id="D3EYS8"/>
<dbReference type="GO" id="GO:0003677">
    <property type="term" value="F:DNA binding"/>
    <property type="evidence" value="ECO:0007669"/>
    <property type="project" value="InterPro"/>
</dbReference>
<evidence type="ECO:0000313" key="3">
    <source>
        <dbReference type="EMBL" id="ADB49802.1"/>
    </source>
</evidence>
<dbReference type="Proteomes" id="UP000008229">
    <property type="component" value="Chromosome"/>
</dbReference>
<evidence type="ECO:0000313" key="4">
    <source>
        <dbReference type="Proteomes" id="UP000008229"/>
    </source>
</evidence>
<keyword evidence="4" id="KW-1185">Reference proteome</keyword>
<proteinExistence type="predicted"/>
<dbReference type="InterPro" id="IPR009061">
    <property type="entry name" value="DNA-bd_dom_put_sf"/>
</dbReference>
<dbReference type="SMART" id="SM00422">
    <property type="entry name" value="HTH_MERR"/>
    <property type="match status" value="1"/>
</dbReference>
<dbReference type="HOGENOM" id="CLU_955492_0_0_11"/>
<protein>
    <submittedName>
        <fullName evidence="3">Transcriptional regulator, MerR family</fullName>
    </submittedName>
</protein>